<dbReference type="Pfam" id="PF00908">
    <property type="entry name" value="dTDP_sugar_isom"/>
    <property type="match status" value="1"/>
</dbReference>
<sequence>MLEVRSLAIPDVKMVRSQRFSDARGYFCETFRRSAFAENGISYDFIQDNQSCSERAGTIRGLHFQRPPFAQAKLVRVLRGAILDVVLDLRRRSPTFGKHVSVKLDSESDGQLLVPKGFAHGFCTLEPQTTVFYKVDEVYSPDHDGGVYWADPELAIEWPVKASEAQLSPKDRALPTFSQLASVFEF</sequence>
<protein>
    <recommendedName>
        <fullName evidence="4 5">dTDP-4-dehydrorhamnose 3,5-epimerase</fullName>
        <ecNumber evidence="3 5">5.1.3.13</ecNumber>
    </recommendedName>
    <alternativeName>
        <fullName evidence="5">Thymidine diphospho-4-keto-rhamnose 3,5-epimerase</fullName>
    </alternativeName>
</protein>
<dbReference type="InterPro" id="IPR011051">
    <property type="entry name" value="RmlC_Cupin_sf"/>
</dbReference>
<comment type="pathway">
    <text evidence="5">Carbohydrate biosynthesis; dTDP-L-rhamnose biosynthesis.</text>
</comment>
<evidence type="ECO:0000256" key="5">
    <source>
        <dbReference type="RuleBase" id="RU364069"/>
    </source>
</evidence>
<comment type="similarity">
    <text evidence="5">Belongs to the dTDP-4-dehydrorhamnose 3,5-epimerase family.</text>
</comment>
<keyword evidence="7" id="KW-1185">Reference proteome</keyword>
<evidence type="ECO:0000256" key="3">
    <source>
        <dbReference type="ARBA" id="ARBA00012098"/>
    </source>
</evidence>
<dbReference type="GO" id="GO:0008830">
    <property type="term" value="F:dTDP-4-dehydrorhamnose 3,5-epimerase activity"/>
    <property type="evidence" value="ECO:0007669"/>
    <property type="project" value="UniProtKB-EC"/>
</dbReference>
<dbReference type="EMBL" id="JAGIKT010000118">
    <property type="protein sequence ID" value="MBP0116109.1"/>
    <property type="molecule type" value="Genomic_DNA"/>
</dbReference>
<comment type="function">
    <text evidence="2 5">Catalyzes the epimerization of the C3' and C5'positions of dTDP-6-deoxy-D-xylo-4-hexulose, forming dTDP-6-deoxy-L-lyxo-4-hexulose.</text>
</comment>
<name>A0ABS4A6S6_9BRAD</name>
<evidence type="ECO:0000313" key="7">
    <source>
        <dbReference type="Proteomes" id="UP000669317"/>
    </source>
</evidence>
<comment type="subunit">
    <text evidence="5">Homodimer.</text>
</comment>
<dbReference type="PANTHER" id="PTHR21047:SF2">
    <property type="entry name" value="THYMIDINE DIPHOSPHO-4-KETO-RHAMNOSE 3,5-EPIMERASE"/>
    <property type="match status" value="1"/>
</dbReference>
<organism evidence="6 7">
    <name type="scientific">Bradyrhizobium vignae</name>
    <dbReference type="NCBI Taxonomy" id="1549949"/>
    <lineage>
        <taxon>Bacteria</taxon>
        <taxon>Pseudomonadati</taxon>
        <taxon>Pseudomonadota</taxon>
        <taxon>Alphaproteobacteria</taxon>
        <taxon>Hyphomicrobiales</taxon>
        <taxon>Nitrobacteraceae</taxon>
        <taxon>Bradyrhizobium</taxon>
    </lineage>
</organism>
<evidence type="ECO:0000256" key="1">
    <source>
        <dbReference type="ARBA" id="ARBA00001298"/>
    </source>
</evidence>
<dbReference type="CDD" id="cd00438">
    <property type="entry name" value="cupin_RmlC"/>
    <property type="match status" value="1"/>
</dbReference>
<evidence type="ECO:0000256" key="2">
    <source>
        <dbReference type="ARBA" id="ARBA00001997"/>
    </source>
</evidence>
<dbReference type="InterPro" id="IPR000888">
    <property type="entry name" value="RmlC-like"/>
</dbReference>
<keyword evidence="5 6" id="KW-0413">Isomerase</keyword>
<dbReference type="InterPro" id="IPR014710">
    <property type="entry name" value="RmlC-like_jellyroll"/>
</dbReference>
<proteinExistence type="inferred from homology"/>
<evidence type="ECO:0000313" key="6">
    <source>
        <dbReference type="EMBL" id="MBP0116109.1"/>
    </source>
</evidence>
<dbReference type="SUPFAM" id="SSF51182">
    <property type="entry name" value="RmlC-like cupins"/>
    <property type="match status" value="1"/>
</dbReference>
<reference evidence="6 7" key="1">
    <citation type="submission" date="2021-03" db="EMBL/GenBank/DDBJ databases">
        <title>Genome Sequence of Bradyrhizobium vignae strain ISRA400.</title>
        <authorList>
            <person name="Tisa L.S."/>
            <person name="Svistoonoff S."/>
            <person name="Hocher V."/>
            <person name="Fall S."/>
            <person name="Zaiya A."/>
            <person name="Naing D."/>
            <person name="Niang N."/>
            <person name="Diouf A."/>
            <person name="Dasylva M.C."/>
            <person name="Toure O."/>
            <person name="Gueye M."/>
            <person name="Gully D."/>
            <person name="Tisseyre P."/>
            <person name="Simpson S."/>
            <person name="Morris K."/>
            <person name="Thomas W.K."/>
        </authorList>
    </citation>
    <scope>NUCLEOTIDE SEQUENCE [LARGE SCALE GENOMIC DNA]</scope>
    <source>
        <strain evidence="6 7">ISRA400</strain>
    </source>
</reference>
<dbReference type="Proteomes" id="UP000669317">
    <property type="component" value="Unassembled WGS sequence"/>
</dbReference>
<dbReference type="PANTHER" id="PTHR21047">
    <property type="entry name" value="DTDP-6-DEOXY-D-GLUCOSE-3,5 EPIMERASE"/>
    <property type="match status" value="1"/>
</dbReference>
<comment type="catalytic activity">
    <reaction evidence="1 5">
        <text>dTDP-4-dehydro-6-deoxy-alpha-D-glucose = dTDP-4-dehydro-beta-L-rhamnose</text>
        <dbReference type="Rhea" id="RHEA:16969"/>
        <dbReference type="ChEBI" id="CHEBI:57649"/>
        <dbReference type="ChEBI" id="CHEBI:62830"/>
        <dbReference type="EC" id="5.1.3.13"/>
    </reaction>
</comment>
<dbReference type="EC" id="5.1.3.13" evidence="3 5"/>
<dbReference type="NCBIfam" id="TIGR01221">
    <property type="entry name" value="rmlC"/>
    <property type="match status" value="1"/>
</dbReference>
<comment type="caution">
    <text evidence="6">The sequence shown here is derived from an EMBL/GenBank/DDBJ whole genome shotgun (WGS) entry which is preliminary data.</text>
</comment>
<accession>A0ABS4A6S6</accession>
<evidence type="ECO:0000256" key="4">
    <source>
        <dbReference type="ARBA" id="ARBA00019595"/>
    </source>
</evidence>
<dbReference type="Gene3D" id="2.60.120.10">
    <property type="entry name" value="Jelly Rolls"/>
    <property type="match status" value="1"/>
</dbReference>
<dbReference type="RefSeq" id="WP_209296598.1">
    <property type="nucleotide sequence ID" value="NZ_JAGIKT010000118.1"/>
</dbReference>
<gene>
    <name evidence="6" type="primary">rfbC</name>
    <name evidence="6" type="ORF">JWS04_34645</name>
</gene>